<keyword evidence="10" id="KW-1185">Reference proteome</keyword>
<evidence type="ECO:0000256" key="6">
    <source>
        <dbReference type="ARBA" id="ARBA00023288"/>
    </source>
</evidence>
<proteinExistence type="inferred from homology"/>
<dbReference type="PROSITE" id="PS51257">
    <property type="entry name" value="PROKAR_LIPOPROTEIN"/>
    <property type="match status" value="1"/>
</dbReference>
<evidence type="ECO:0000256" key="2">
    <source>
        <dbReference type="ARBA" id="ARBA00008610"/>
    </source>
</evidence>
<evidence type="ECO:0000259" key="8">
    <source>
        <dbReference type="Pfam" id="PF02608"/>
    </source>
</evidence>
<comment type="caution">
    <text evidence="9">The sequence shown here is derived from an EMBL/GenBank/DDBJ whole genome shotgun (WGS) entry which is preliminary data.</text>
</comment>
<organism evidence="9 10">
    <name type="scientific">Alkalihalobacterium chitinilyticum</name>
    <dbReference type="NCBI Taxonomy" id="2980103"/>
    <lineage>
        <taxon>Bacteria</taxon>
        <taxon>Bacillati</taxon>
        <taxon>Bacillota</taxon>
        <taxon>Bacilli</taxon>
        <taxon>Bacillales</taxon>
        <taxon>Bacillaceae</taxon>
        <taxon>Alkalihalobacterium</taxon>
    </lineage>
</organism>
<keyword evidence="3" id="KW-1003">Cell membrane</keyword>
<comment type="subcellular location">
    <subcellularLocation>
        <location evidence="1">Cell membrane</location>
        <topology evidence="1">Lipid-anchor</topology>
    </subcellularLocation>
</comment>
<comment type="similarity">
    <text evidence="2">Belongs to the BMP lipoprotein family.</text>
</comment>
<reference evidence="9" key="1">
    <citation type="submission" date="2024-05" db="EMBL/GenBank/DDBJ databases">
        <title>Alkalihalobacillus sp. strain MEB203 novel alkaliphilic bacterium from Lonar Lake, India.</title>
        <authorList>
            <person name="Joshi A."/>
            <person name="Thite S."/>
            <person name="Mengade P."/>
        </authorList>
    </citation>
    <scope>NUCLEOTIDE SEQUENCE</scope>
    <source>
        <strain evidence="9">MEB 203</strain>
    </source>
</reference>
<dbReference type="Pfam" id="PF02608">
    <property type="entry name" value="Bmp"/>
    <property type="match status" value="1"/>
</dbReference>
<dbReference type="EMBL" id="JAOTPO010000017">
    <property type="protein sequence ID" value="MDE5415525.1"/>
    <property type="molecule type" value="Genomic_DNA"/>
</dbReference>
<dbReference type="Gene3D" id="3.40.50.2300">
    <property type="match status" value="2"/>
</dbReference>
<keyword evidence="4 7" id="KW-0732">Signal</keyword>
<protein>
    <submittedName>
        <fullName evidence="9">BMP family protein</fullName>
    </submittedName>
</protein>
<dbReference type="Proteomes" id="UP001148125">
    <property type="component" value="Unassembled WGS sequence"/>
</dbReference>
<gene>
    <name evidence="9" type="ORF">N7Z68_19440</name>
</gene>
<evidence type="ECO:0000256" key="1">
    <source>
        <dbReference type="ARBA" id="ARBA00004193"/>
    </source>
</evidence>
<dbReference type="SUPFAM" id="SSF53822">
    <property type="entry name" value="Periplasmic binding protein-like I"/>
    <property type="match status" value="1"/>
</dbReference>
<evidence type="ECO:0000256" key="3">
    <source>
        <dbReference type="ARBA" id="ARBA00022475"/>
    </source>
</evidence>
<dbReference type="InterPro" id="IPR003760">
    <property type="entry name" value="PnrA-like"/>
</dbReference>
<dbReference type="RefSeq" id="WP_275120127.1">
    <property type="nucleotide sequence ID" value="NZ_JAOTPO010000017.1"/>
</dbReference>
<feature type="chain" id="PRO_5045250382" evidence="7">
    <location>
        <begin position="21"/>
        <end position="371"/>
    </location>
</feature>
<evidence type="ECO:0000256" key="7">
    <source>
        <dbReference type="SAM" id="SignalP"/>
    </source>
</evidence>
<evidence type="ECO:0000313" key="9">
    <source>
        <dbReference type="EMBL" id="MDE5415525.1"/>
    </source>
</evidence>
<name>A0ABT5VJ93_9BACI</name>
<keyword evidence="6" id="KW-0449">Lipoprotein</keyword>
<evidence type="ECO:0000256" key="4">
    <source>
        <dbReference type="ARBA" id="ARBA00022729"/>
    </source>
</evidence>
<accession>A0ABT5VJ93</accession>
<evidence type="ECO:0000313" key="10">
    <source>
        <dbReference type="Proteomes" id="UP001148125"/>
    </source>
</evidence>
<dbReference type="PANTHER" id="PTHR34296:SF2">
    <property type="entry name" value="ABC TRANSPORTER GUANOSINE-BINDING PROTEIN NUPN"/>
    <property type="match status" value="1"/>
</dbReference>
<feature type="signal peptide" evidence="7">
    <location>
        <begin position="1"/>
        <end position="20"/>
    </location>
</feature>
<sequence>MRKSKSLLLSIILAGGTLLGACGTGGDEAETAPETDGQAAAPTEDVAEDFTVAMVTDTGGIDDKSFNQSAWEGMTQFGNDFGLTEGTDYKYLQSTAAADYGPNLNSLIRENYDLVWGIGFLMASDIKAIATQRPEAQLAIVDMVVTDDDDQLIPNVANITFKEHQGSFLVGVIAGMHTDSNKVGFLGGVDGALIKKFENGFKAGVKSVNPDAEIIVQYAEDFNDASKGQQIANAMYSQGADIIYHAAGGTGNGLFTEAKNRKRNNENVWAIGVDRDQHEEGLPENVTLTSMIKRVDTALYLVNEQTMNGQFPGGEVLEFGLEEEAVGIAPTTDNVSEEAQAAVEEYIQKIQSGEIEVPQTDEAFEEFLKNL</sequence>
<evidence type="ECO:0000256" key="5">
    <source>
        <dbReference type="ARBA" id="ARBA00023136"/>
    </source>
</evidence>
<dbReference type="InterPro" id="IPR028082">
    <property type="entry name" value="Peripla_BP_I"/>
</dbReference>
<keyword evidence="5" id="KW-0472">Membrane</keyword>
<dbReference type="InterPro" id="IPR050957">
    <property type="entry name" value="BMP_lipoprotein"/>
</dbReference>
<dbReference type="CDD" id="cd06354">
    <property type="entry name" value="PBP1_PrnA-like"/>
    <property type="match status" value="1"/>
</dbReference>
<feature type="domain" description="ABC transporter substrate-binding protein PnrA-like" evidence="8">
    <location>
        <begin position="51"/>
        <end position="360"/>
    </location>
</feature>
<dbReference type="PANTHER" id="PTHR34296">
    <property type="entry name" value="TRANSCRIPTIONAL ACTIVATOR PROTEIN MED"/>
    <property type="match status" value="1"/>
</dbReference>